<dbReference type="GO" id="GO:0030246">
    <property type="term" value="F:carbohydrate binding"/>
    <property type="evidence" value="ECO:0007669"/>
    <property type="project" value="UniProtKB-KW"/>
</dbReference>
<dbReference type="CDD" id="cd00037">
    <property type="entry name" value="CLECT"/>
    <property type="match status" value="1"/>
</dbReference>
<dbReference type="EMBL" id="KA660093">
    <property type="protein sequence ID" value="AFP99271.1"/>
    <property type="molecule type" value="mRNA"/>
</dbReference>
<dbReference type="Gene3D" id="3.10.100.10">
    <property type="entry name" value="Mannose-Binding Protein A, subunit A"/>
    <property type="match status" value="1"/>
</dbReference>
<reference evidence="3" key="1">
    <citation type="submission" date="2012-08" db="EMBL/GenBank/DDBJ databases">
        <title>Functional transcriptomics of wild caught Lutzomyia intermedia salivary glands: Identification of a protective salivary protein against Leishmania braziliensis infection.</title>
        <authorList>
            <person name="de Moura T.R."/>
            <person name="Oliveira F."/>
            <person name="Carneiro M.W."/>
            <person name="Miranda J.C."/>
            <person name="Clarencio J."/>
            <person name="Barral-Netto M."/>
            <person name="Barral A."/>
            <person name="Brodskyn C."/>
            <person name="Ribeiro J.M.C."/>
            <person name="Valenzuela J.G."/>
            <person name="de Oliveira C.I."/>
        </authorList>
    </citation>
    <scope>NUCLEOTIDE SEQUENCE</scope>
    <source>
        <tissue evidence="3">Salivary gland</tissue>
    </source>
</reference>
<accession>J7HHX8</accession>
<dbReference type="PANTHER" id="PTHR22803">
    <property type="entry name" value="MANNOSE, PHOSPHOLIPASE, LECTIN RECEPTOR RELATED"/>
    <property type="match status" value="1"/>
</dbReference>
<feature type="domain" description="C-type lectin" evidence="2">
    <location>
        <begin position="28"/>
        <end position="158"/>
    </location>
</feature>
<dbReference type="SUPFAM" id="SSF56436">
    <property type="entry name" value="C-type lectin-like"/>
    <property type="match status" value="1"/>
</dbReference>
<dbReference type="InterPro" id="IPR050111">
    <property type="entry name" value="C-type_lectin/snaclec_domain"/>
</dbReference>
<dbReference type="AlphaFoldDB" id="J7HHX8"/>
<feature type="chain" id="PRO_5003793078" evidence="1">
    <location>
        <begin position="21"/>
        <end position="162"/>
    </location>
</feature>
<protein>
    <submittedName>
        <fullName evidence="3">C-type lectin</fullName>
    </submittedName>
</protein>
<sequence length="162" mass="18701">MTIRLLTLLFLVYIFNLSYGNLNTGEHVTGKTIHVSKIKKSWKDARDYCSKNGYNLATIKSKKEQYEILIIITKWTMAQHIWVGGYKNLNGDHLIWINDGKPIPKERTQTTFSNWASGKPNSNKKDEMCMELDFSKAKDSHGEWNVNDCAKEHIFVCEKRSG</sequence>
<evidence type="ECO:0000256" key="1">
    <source>
        <dbReference type="SAM" id="SignalP"/>
    </source>
</evidence>
<dbReference type="Pfam" id="PF00059">
    <property type="entry name" value="Lectin_C"/>
    <property type="match status" value="1"/>
</dbReference>
<keyword evidence="1" id="KW-0732">Signal</keyword>
<dbReference type="InterPro" id="IPR016187">
    <property type="entry name" value="CTDL_fold"/>
</dbReference>
<evidence type="ECO:0000313" key="3">
    <source>
        <dbReference type="EMBL" id="AFP99271.1"/>
    </source>
</evidence>
<dbReference type="PROSITE" id="PS50041">
    <property type="entry name" value="C_TYPE_LECTIN_2"/>
    <property type="match status" value="1"/>
</dbReference>
<keyword evidence="3" id="KW-0430">Lectin</keyword>
<evidence type="ECO:0000259" key="2">
    <source>
        <dbReference type="PROSITE" id="PS50041"/>
    </source>
</evidence>
<dbReference type="InterPro" id="IPR001304">
    <property type="entry name" value="C-type_lectin-like"/>
</dbReference>
<proteinExistence type="evidence at transcript level"/>
<dbReference type="SMART" id="SM00034">
    <property type="entry name" value="CLECT"/>
    <property type="match status" value="1"/>
</dbReference>
<organism evidence="3">
    <name type="scientific">Nyssomyia intermedia</name>
    <dbReference type="NCBI Taxonomy" id="182990"/>
    <lineage>
        <taxon>Eukaryota</taxon>
        <taxon>Metazoa</taxon>
        <taxon>Ecdysozoa</taxon>
        <taxon>Arthropoda</taxon>
        <taxon>Hexapoda</taxon>
        <taxon>Insecta</taxon>
        <taxon>Pterygota</taxon>
        <taxon>Neoptera</taxon>
        <taxon>Endopterygota</taxon>
        <taxon>Diptera</taxon>
        <taxon>Nematocera</taxon>
        <taxon>Psychodoidea</taxon>
        <taxon>Psychodidae</taxon>
        <taxon>Nyssomyia</taxon>
    </lineage>
</organism>
<dbReference type="InterPro" id="IPR016186">
    <property type="entry name" value="C-type_lectin-like/link_sf"/>
</dbReference>
<feature type="signal peptide" evidence="1">
    <location>
        <begin position="1"/>
        <end position="20"/>
    </location>
</feature>
<name>J7HHX8_9DIPT</name>